<dbReference type="Gene3D" id="3.40.50.12780">
    <property type="entry name" value="N-terminal domain of ligase-like"/>
    <property type="match status" value="1"/>
</dbReference>
<dbReference type="EC" id="6.2.1.26" evidence="5"/>
<dbReference type="Pfam" id="PF13193">
    <property type="entry name" value="AMP-binding_C"/>
    <property type="match status" value="1"/>
</dbReference>
<gene>
    <name evidence="5" type="ORF">E6K76_02820</name>
</gene>
<organism evidence="5 6">
    <name type="scientific">Eiseniibacteriota bacterium</name>
    <dbReference type="NCBI Taxonomy" id="2212470"/>
    <lineage>
        <taxon>Bacteria</taxon>
        <taxon>Candidatus Eiseniibacteriota</taxon>
    </lineage>
</organism>
<dbReference type="Gene3D" id="3.30.300.30">
    <property type="match status" value="1"/>
</dbReference>
<dbReference type="GO" id="GO:0008756">
    <property type="term" value="F:o-succinylbenzoate-CoA ligase activity"/>
    <property type="evidence" value="ECO:0007669"/>
    <property type="project" value="UniProtKB-EC"/>
</dbReference>
<dbReference type="InterPro" id="IPR045851">
    <property type="entry name" value="AMP-bd_C_sf"/>
</dbReference>
<name>A0A538T8V4_UNCEI</name>
<proteinExistence type="inferred from homology"/>
<dbReference type="AlphaFoldDB" id="A0A538T8V4"/>
<evidence type="ECO:0000259" key="4">
    <source>
        <dbReference type="Pfam" id="PF13193"/>
    </source>
</evidence>
<dbReference type="SUPFAM" id="SSF56801">
    <property type="entry name" value="Acetyl-CoA synthetase-like"/>
    <property type="match status" value="1"/>
</dbReference>
<dbReference type="PANTHER" id="PTHR43201">
    <property type="entry name" value="ACYL-COA SYNTHETASE"/>
    <property type="match status" value="1"/>
</dbReference>
<feature type="domain" description="AMP-binding enzyme C-terminal" evidence="4">
    <location>
        <begin position="394"/>
        <end position="469"/>
    </location>
</feature>
<dbReference type="GO" id="GO:0031956">
    <property type="term" value="F:medium-chain fatty acid-CoA ligase activity"/>
    <property type="evidence" value="ECO:0007669"/>
    <property type="project" value="TreeGrafter"/>
</dbReference>
<evidence type="ECO:0000313" key="5">
    <source>
        <dbReference type="EMBL" id="TMQ60066.1"/>
    </source>
</evidence>
<dbReference type="GO" id="GO:0006631">
    <property type="term" value="P:fatty acid metabolic process"/>
    <property type="evidence" value="ECO:0007669"/>
    <property type="project" value="TreeGrafter"/>
</dbReference>
<evidence type="ECO:0000259" key="3">
    <source>
        <dbReference type="Pfam" id="PF00501"/>
    </source>
</evidence>
<dbReference type="Pfam" id="PF00501">
    <property type="entry name" value="AMP-binding"/>
    <property type="match status" value="1"/>
</dbReference>
<feature type="domain" description="AMP-dependent synthetase/ligase" evidence="3">
    <location>
        <begin position="13"/>
        <end position="344"/>
    </location>
</feature>
<protein>
    <submittedName>
        <fullName evidence="5">2-succinylbenzoate-CoA ligase</fullName>
        <ecNumber evidence="5">6.2.1.26</ecNumber>
    </submittedName>
</protein>
<evidence type="ECO:0000256" key="2">
    <source>
        <dbReference type="ARBA" id="ARBA00022598"/>
    </source>
</evidence>
<evidence type="ECO:0000256" key="1">
    <source>
        <dbReference type="ARBA" id="ARBA00006432"/>
    </source>
</evidence>
<dbReference type="Proteomes" id="UP000316852">
    <property type="component" value="Unassembled WGS sequence"/>
</dbReference>
<dbReference type="EMBL" id="VBOW01000017">
    <property type="protein sequence ID" value="TMQ60066.1"/>
    <property type="molecule type" value="Genomic_DNA"/>
</dbReference>
<dbReference type="PANTHER" id="PTHR43201:SF5">
    <property type="entry name" value="MEDIUM-CHAIN ACYL-COA LIGASE ACSF2, MITOCHONDRIAL"/>
    <property type="match status" value="1"/>
</dbReference>
<dbReference type="InterPro" id="IPR000873">
    <property type="entry name" value="AMP-dep_synth/lig_dom"/>
</dbReference>
<evidence type="ECO:0000313" key="6">
    <source>
        <dbReference type="Proteomes" id="UP000316852"/>
    </source>
</evidence>
<keyword evidence="2 5" id="KW-0436">Ligase</keyword>
<comment type="similarity">
    <text evidence="1">Belongs to the ATP-dependent AMP-binding enzyme family.</text>
</comment>
<reference evidence="5 6" key="1">
    <citation type="journal article" date="2019" name="Nat. Microbiol.">
        <title>Mediterranean grassland soil C-N compound turnover is dependent on rainfall and depth, and is mediated by genomically divergent microorganisms.</title>
        <authorList>
            <person name="Diamond S."/>
            <person name="Andeer P.F."/>
            <person name="Li Z."/>
            <person name="Crits-Christoph A."/>
            <person name="Burstein D."/>
            <person name="Anantharaman K."/>
            <person name="Lane K.R."/>
            <person name="Thomas B.C."/>
            <person name="Pan C."/>
            <person name="Northen T.R."/>
            <person name="Banfield J.F."/>
        </authorList>
    </citation>
    <scope>NUCLEOTIDE SEQUENCE [LARGE SCALE GENOMIC DNA]</scope>
    <source>
        <strain evidence="5">WS_6</strain>
    </source>
</reference>
<sequence>MSGAWTYDPVAFWARARPGRVALRMGGETWTYPRLEEAVSTSAVALFEQGLVSGEHISVEIGADQGLHFATTFHALHRAGLLPVLIGGQAKEPERVRLRQRAHVEFALTAAPEPARPSGTRQTRRPAQPPLLERRLEAPAAICFTSGTEGSPHAVVLSHGNFLWSAIASARYLGVQADDVWLACLPLHHVGGLSVLTRSAYYGTTVLIHDRFQPEAVNRAIDSEGVTLVSLVPPMLERLLDARGARRFPETLRAALVGGGPAPAALLRRAADLGMKALPTYGLTETTSQAATLPLREWPAGLETAGRPLPFLRLEVRSADGRALGPGEEGEIAVRGPTVMSAYFDDERLNEAAFDRRWLRTGDFGVWDEAGRLIVLDRRTDRMVVGGENVSPFEVERVIEAHPAVADVCVVAVPAEAWGHEVVAAVVLRPGATLTLEDLREHAGRTLASYKLPRRLHLADALPRNESGKLLRGEVRSRLVEQVAEKNRA</sequence>
<comment type="caution">
    <text evidence="5">The sequence shown here is derived from an EMBL/GenBank/DDBJ whole genome shotgun (WGS) entry which is preliminary data.</text>
</comment>
<dbReference type="InterPro" id="IPR042099">
    <property type="entry name" value="ANL_N_sf"/>
</dbReference>
<accession>A0A538T8V4</accession>
<dbReference type="InterPro" id="IPR025110">
    <property type="entry name" value="AMP-bd_C"/>
</dbReference>